<sequence length="868" mass="92086">MNRSKSRSDKDGLHASSFRRQGSVSRGAPPNPIRRRANTDEVKLLMMGYRQELSREFTLFNCFGCSFTALSSLTALGGTYGFGLTYGGPVVMTWGWLVVTLFTVSMGLSMAELASAYPTSGALYYWSFKLAPRRLRNLACWTTGWILTLGQAAFSASNSFTFVHLLCTAIKVQFGVSLKSVHQLLLLLGSLFIVGLLNCGSARLTAFVTTFGTFWHLIALAAFCVTVPLLAPQRQDAQYVYTSWQPHHEYTGISSPVYTVLVGLLMQQWTLTGYDGAAHIAEETQHAEVNVPRAILLAILAVGITGYAFVLSLLFVRLDYQLLMDPANETDGGNVVLQILIEITKSTYGSASAGVALFTIPIVGTFFCSYQSIANNSRMLYAFARDKGVPLASFAKLVHPRTKAPIFGVAYMVVLTALLAAPMCYNDFVFPAVTSFAVVGCYLAYSLPVLCKVTTGVRCFLPGPFHLGPRLSYVNNVVSLLWVGTVTVLFTLPQIYPIKPINMNWSAPILGLAMAFALGWYYFPKYGAKKWFIGPRANLGQFNDELPSAAAHGAAAHGAPQNASAAELAAAAAATAAARLSLVHEEPEVEQSDRVMTEVGAPTPAAAASASGTANTHILERRSRSNSCMPRTSQHQLQLLHAGNKPSRATPSGSTAAMLQAPKAPGDDGPVAATAAATSAATEGIAFRDPPGSDRGNSSQGNAQHSGSLGNRGRSGGLGSVCLGSPQHRGGFISSTTTARLRRQSALSLVDGPVSCGSHIVHLVQDSGLLDESAFQAIANAYGTGERRSSTATTMWALDGRPTREHERGAARRMSMINSRPSPGGGRMDGPWAIWANWTAGGGGGGGGGVEPCDGNAVGVSNVSWVGG</sequence>
<keyword evidence="2" id="KW-0813">Transport</keyword>
<feature type="transmembrane region" description="Helical" evidence="7">
    <location>
        <begin position="404"/>
        <end position="422"/>
    </location>
</feature>
<feature type="transmembrane region" description="Helical" evidence="7">
    <location>
        <begin position="471"/>
        <end position="493"/>
    </location>
</feature>
<gene>
    <name evidence="8" type="ORF">VaNZ11_003738</name>
</gene>
<accession>A0ABQ5RVL4</accession>
<reference evidence="8 9" key="1">
    <citation type="journal article" date="2023" name="IScience">
        <title>Expanded male sex-determining region conserved during the evolution of homothallism in the green alga Volvox.</title>
        <authorList>
            <person name="Yamamoto K."/>
            <person name="Matsuzaki R."/>
            <person name="Mahakham W."/>
            <person name="Heman W."/>
            <person name="Sekimoto H."/>
            <person name="Kawachi M."/>
            <person name="Minakuchi Y."/>
            <person name="Toyoda A."/>
            <person name="Nozaki H."/>
        </authorList>
    </citation>
    <scope>NUCLEOTIDE SEQUENCE [LARGE SCALE GENOMIC DNA]</scope>
    <source>
        <strain evidence="8 9">NIES-4468</strain>
    </source>
</reference>
<evidence type="ECO:0000256" key="3">
    <source>
        <dbReference type="ARBA" id="ARBA00022692"/>
    </source>
</evidence>
<feature type="transmembrane region" description="Helical" evidence="7">
    <location>
        <begin position="505"/>
        <end position="523"/>
    </location>
</feature>
<proteinExistence type="predicted"/>
<dbReference type="Pfam" id="PF13520">
    <property type="entry name" value="AA_permease_2"/>
    <property type="match status" value="1"/>
</dbReference>
<dbReference type="Gene3D" id="1.20.1740.10">
    <property type="entry name" value="Amino acid/polyamine transporter I"/>
    <property type="match status" value="1"/>
</dbReference>
<evidence type="ECO:0000256" key="5">
    <source>
        <dbReference type="ARBA" id="ARBA00023136"/>
    </source>
</evidence>
<feature type="region of interest" description="Disordered" evidence="6">
    <location>
        <begin position="643"/>
        <end position="723"/>
    </location>
</feature>
<evidence type="ECO:0000256" key="1">
    <source>
        <dbReference type="ARBA" id="ARBA00004141"/>
    </source>
</evidence>
<name>A0ABQ5RVL4_9CHLO</name>
<feature type="transmembrane region" description="Helical" evidence="7">
    <location>
        <begin position="214"/>
        <end position="231"/>
    </location>
</feature>
<keyword evidence="5 7" id="KW-0472">Membrane</keyword>
<organism evidence="8 9">
    <name type="scientific">Volvox africanus</name>
    <dbReference type="NCBI Taxonomy" id="51714"/>
    <lineage>
        <taxon>Eukaryota</taxon>
        <taxon>Viridiplantae</taxon>
        <taxon>Chlorophyta</taxon>
        <taxon>core chlorophytes</taxon>
        <taxon>Chlorophyceae</taxon>
        <taxon>CS clade</taxon>
        <taxon>Chlamydomonadales</taxon>
        <taxon>Volvocaceae</taxon>
        <taxon>Volvox</taxon>
    </lineage>
</organism>
<dbReference type="EMBL" id="BSDZ01000010">
    <property type="protein sequence ID" value="GLI61374.1"/>
    <property type="molecule type" value="Genomic_DNA"/>
</dbReference>
<feature type="transmembrane region" description="Helical" evidence="7">
    <location>
        <begin position="294"/>
        <end position="316"/>
    </location>
</feature>
<feature type="compositionally biased region" description="Basic and acidic residues" evidence="6">
    <location>
        <begin position="1"/>
        <end position="13"/>
    </location>
</feature>
<feature type="compositionally biased region" description="Polar residues" evidence="6">
    <location>
        <begin position="695"/>
        <end position="705"/>
    </location>
</feature>
<comment type="subcellular location">
    <subcellularLocation>
        <location evidence="1">Membrane</location>
        <topology evidence="1">Multi-pass membrane protein</topology>
    </subcellularLocation>
</comment>
<feature type="transmembrane region" description="Helical" evidence="7">
    <location>
        <begin position="94"/>
        <end position="114"/>
    </location>
</feature>
<evidence type="ECO:0000313" key="9">
    <source>
        <dbReference type="Proteomes" id="UP001165090"/>
    </source>
</evidence>
<keyword evidence="4 7" id="KW-1133">Transmembrane helix</keyword>
<protein>
    <submittedName>
        <fullName evidence="8">Uncharacterized protein</fullName>
    </submittedName>
</protein>
<feature type="region of interest" description="Disordered" evidence="6">
    <location>
        <begin position="1"/>
        <end position="35"/>
    </location>
</feature>
<comment type="caution">
    <text evidence="8">The sequence shown here is derived from an EMBL/GenBank/DDBJ whole genome shotgun (WGS) entry which is preliminary data.</text>
</comment>
<dbReference type="PANTHER" id="PTHR45649:SF26">
    <property type="entry name" value="OS04G0435100 PROTEIN"/>
    <property type="match status" value="1"/>
</dbReference>
<feature type="transmembrane region" description="Helical" evidence="7">
    <location>
        <begin position="135"/>
        <end position="154"/>
    </location>
</feature>
<keyword evidence="3 7" id="KW-0812">Transmembrane</keyword>
<keyword evidence="9" id="KW-1185">Reference proteome</keyword>
<dbReference type="InterPro" id="IPR002293">
    <property type="entry name" value="AA/rel_permease1"/>
</dbReference>
<feature type="transmembrane region" description="Helical" evidence="7">
    <location>
        <begin position="428"/>
        <end position="450"/>
    </location>
</feature>
<feature type="compositionally biased region" description="Low complexity" evidence="6">
    <location>
        <begin position="672"/>
        <end position="682"/>
    </location>
</feature>
<dbReference type="Proteomes" id="UP001165090">
    <property type="component" value="Unassembled WGS sequence"/>
</dbReference>
<evidence type="ECO:0000256" key="4">
    <source>
        <dbReference type="ARBA" id="ARBA00022989"/>
    </source>
</evidence>
<feature type="transmembrane region" description="Helical" evidence="7">
    <location>
        <begin position="351"/>
        <end position="370"/>
    </location>
</feature>
<feature type="compositionally biased region" description="Polar residues" evidence="6">
    <location>
        <begin position="647"/>
        <end position="657"/>
    </location>
</feature>
<feature type="non-terminal residue" evidence="8">
    <location>
        <position position="868"/>
    </location>
</feature>
<evidence type="ECO:0000313" key="8">
    <source>
        <dbReference type="EMBL" id="GLI61374.1"/>
    </source>
</evidence>
<evidence type="ECO:0000256" key="2">
    <source>
        <dbReference type="ARBA" id="ARBA00022448"/>
    </source>
</evidence>
<evidence type="ECO:0000256" key="6">
    <source>
        <dbReference type="SAM" id="MobiDB-lite"/>
    </source>
</evidence>
<evidence type="ECO:0000256" key="7">
    <source>
        <dbReference type="SAM" id="Phobius"/>
    </source>
</evidence>
<dbReference type="PANTHER" id="PTHR45649">
    <property type="entry name" value="AMINO-ACID PERMEASE BAT1"/>
    <property type="match status" value="1"/>
</dbReference>
<feature type="transmembrane region" description="Helical" evidence="7">
    <location>
        <begin position="185"/>
        <end position="208"/>
    </location>
</feature>
<feature type="transmembrane region" description="Helical" evidence="7">
    <location>
        <begin position="57"/>
        <end position="82"/>
    </location>
</feature>